<keyword evidence="3" id="KW-1185">Reference proteome</keyword>
<evidence type="ECO:0000256" key="1">
    <source>
        <dbReference type="SAM" id="SignalP"/>
    </source>
</evidence>
<dbReference type="Proteomes" id="UP000317557">
    <property type="component" value="Unassembled WGS sequence"/>
</dbReference>
<accession>A0A521B5D2</accession>
<gene>
    <name evidence="2" type="ORF">SAMN06265219_10231</name>
</gene>
<evidence type="ECO:0008006" key="4">
    <source>
        <dbReference type="Google" id="ProtNLM"/>
    </source>
</evidence>
<protein>
    <recommendedName>
        <fullName evidence="4">Outer membrane protein beta-barrel family protein</fullName>
    </recommendedName>
</protein>
<keyword evidence="1" id="KW-0732">Signal</keyword>
<evidence type="ECO:0000313" key="3">
    <source>
        <dbReference type="Proteomes" id="UP000317557"/>
    </source>
</evidence>
<sequence length="491" mass="57456">MKKPALPFALLFLTVCSSPLFAQQSIGFSDSTDFQYILDYRLPDWGYSNFYLESGSFQSSGEYLRIDDELFDISQSGIVTTDTDHNTHSIRINLTPAYRYFRQSEDKTISLNTRLGVNTCLQGSSRQLEYEYDSNTEIRALGYDRDIYNGSYGSNYQVDLSIQNYLNENFFLLTAIDADFRYQWTDYSRKGSDDILPKRRRDLLERRLYLNPELGIGFGRLRNITPQIRAIRLNERYKSLGEASLTNREIIATAEHFTKLRGYQRTTDRYQKYFWGDMNQVLSGKLDAINAYNLLYLTDVLNETLGQRLEGFETSISGTFSYFNRLRREESKQLGETSIDRDTDINKALITTATIRWYKNLNLNHQISFVSENNLQFPLEDESDLKWTLSSQTSFNWLWTLTDRYLFTTRLQNQLLNPKRKLNTSNFDYLRNTTYLSGNLSYFIENRIALTGGASVGMEIYNRESVVTMKEKLFNWNVNASIRYYFARNLF</sequence>
<organism evidence="2 3">
    <name type="scientific">Gracilimonas mengyeensis</name>
    <dbReference type="NCBI Taxonomy" id="1302730"/>
    <lineage>
        <taxon>Bacteria</taxon>
        <taxon>Pseudomonadati</taxon>
        <taxon>Balneolota</taxon>
        <taxon>Balneolia</taxon>
        <taxon>Balneolales</taxon>
        <taxon>Balneolaceae</taxon>
        <taxon>Gracilimonas</taxon>
    </lineage>
</organism>
<name>A0A521B5D2_9BACT</name>
<feature type="signal peptide" evidence="1">
    <location>
        <begin position="1"/>
        <end position="22"/>
    </location>
</feature>
<dbReference type="RefSeq" id="WP_142453057.1">
    <property type="nucleotide sequence ID" value="NZ_FXTP01000002.1"/>
</dbReference>
<reference evidence="2 3" key="1">
    <citation type="submission" date="2017-05" db="EMBL/GenBank/DDBJ databases">
        <authorList>
            <person name="Varghese N."/>
            <person name="Submissions S."/>
        </authorList>
    </citation>
    <scope>NUCLEOTIDE SEQUENCE [LARGE SCALE GENOMIC DNA]</scope>
    <source>
        <strain evidence="2 3">DSM 21985</strain>
    </source>
</reference>
<dbReference type="OrthoDB" id="1523400at2"/>
<dbReference type="EMBL" id="FXTP01000002">
    <property type="protein sequence ID" value="SMO42289.1"/>
    <property type="molecule type" value="Genomic_DNA"/>
</dbReference>
<feature type="chain" id="PRO_5022031497" description="Outer membrane protein beta-barrel family protein" evidence="1">
    <location>
        <begin position="23"/>
        <end position="491"/>
    </location>
</feature>
<evidence type="ECO:0000313" key="2">
    <source>
        <dbReference type="EMBL" id="SMO42289.1"/>
    </source>
</evidence>
<proteinExistence type="predicted"/>
<dbReference type="AlphaFoldDB" id="A0A521B5D2"/>